<dbReference type="PROSITE" id="PS00119">
    <property type="entry name" value="PA2_ASP"/>
    <property type="match status" value="1"/>
</dbReference>
<dbReference type="CDD" id="cd00125">
    <property type="entry name" value="PLA2c"/>
    <property type="match status" value="1"/>
</dbReference>
<proteinExistence type="inferred from homology"/>
<feature type="chain" id="PRO_5045003252" description="Phospholipase A2" evidence="5">
    <location>
        <begin position="21"/>
        <end position="174"/>
    </location>
</feature>
<sequence length="174" mass="19493">MKSFSCVFFMMLVCCCRIQADEVKKDGESDTGQNRISSSIQSVNLIKQMACYQGMSWNFFDLLKLGTKYISYGCYCGIGGKGKPKDSIDRCCQAHDRCFGGVTKASNSLTEVMIFEPYEFVCAQNQRKTFCRSAGVTTAGKGLCECDRRLSYCVARYKRVFNNNYAGGRVRSTC</sequence>
<organism evidence="7 8">
    <name type="scientific">Clavelina lepadiformis</name>
    <name type="common">Light-bulb sea squirt</name>
    <name type="synonym">Ascidia lepadiformis</name>
    <dbReference type="NCBI Taxonomy" id="159417"/>
    <lineage>
        <taxon>Eukaryota</taxon>
        <taxon>Metazoa</taxon>
        <taxon>Chordata</taxon>
        <taxon>Tunicata</taxon>
        <taxon>Ascidiacea</taxon>
        <taxon>Aplousobranchia</taxon>
        <taxon>Clavelinidae</taxon>
        <taxon>Clavelina</taxon>
    </lineage>
</organism>
<keyword evidence="5" id="KW-0732">Signal</keyword>
<evidence type="ECO:0000256" key="4">
    <source>
        <dbReference type="ARBA" id="ARBA00023157"/>
    </source>
</evidence>
<comment type="cofactor">
    <cofactor evidence="5">
        <name>Ca(2+)</name>
        <dbReference type="ChEBI" id="CHEBI:29108"/>
    </cofactor>
</comment>
<keyword evidence="5" id="KW-0378">Hydrolase</keyword>
<keyword evidence="4" id="KW-1015">Disulfide bond</keyword>
<keyword evidence="8" id="KW-1185">Reference proteome</keyword>
<dbReference type="PANTHER" id="PTHR11716:SF106">
    <property type="entry name" value="PHOSPHOLIPASE A2 A2-ACTITOXIN-UCS2A-LIKE"/>
    <property type="match status" value="1"/>
</dbReference>
<dbReference type="PRINTS" id="PR00389">
    <property type="entry name" value="PHPHLIPASEA2"/>
</dbReference>
<evidence type="ECO:0000256" key="2">
    <source>
        <dbReference type="ARBA" id="ARBA00007892"/>
    </source>
</evidence>
<keyword evidence="5" id="KW-0443">Lipid metabolism</keyword>
<dbReference type="SUPFAM" id="SSF48619">
    <property type="entry name" value="Phospholipase A2, PLA2"/>
    <property type="match status" value="1"/>
</dbReference>
<comment type="similarity">
    <text evidence="2">Belongs to the phospholipase A2 family. Group I subfamily. D49 sub-subfamily.</text>
</comment>
<dbReference type="SMART" id="SM00085">
    <property type="entry name" value="PA2c"/>
    <property type="match status" value="1"/>
</dbReference>
<evidence type="ECO:0000256" key="5">
    <source>
        <dbReference type="RuleBase" id="RU361236"/>
    </source>
</evidence>
<keyword evidence="3 5" id="KW-0964">Secreted</keyword>
<feature type="signal peptide" evidence="5">
    <location>
        <begin position="1"/>
        <end position="20"/>
    </location>
</feature>
<comment type="subcellular location">
    <subcellularLocation>
        <location evidence="1 5">Secreted</location>
    </subcellularLocation>
</comment>
<dbReference type="EMBL" id="CAWYQH010000130">
    <property type="protein sequence ID" value="CAK8693033.1"/>
    <property type="molecule type" value="Genomic_DNA"/>
</dbReference>
<dbReference type="PANTHER" id="PTHR11716">
    <property type="entry name" value="PHOSPHOLIPASE A2 FAMILY MEMBER"/>
    <property type="match status" value="1"/>
</dbReference>
<protein>
    <recommendedName>
        <fullName evidence="5">Phospholipase A2</fullName>
        <ecNumber evidence="5">3.1.1.4</ecNumber>
    </recommendedName>
</protein>
<comment type="catalytic activity">
    <reaction evidence="5">
        <text>a 1,2-diacyl-sn-glycero-3-phosphocholine + H2O = a 1-acyl-sn-glycero-3-phosphocholine + a fatty acid + H(+)</text>
        <dbReference type="Rhea" id="RHEA:15801"/>
        <dbReference type="ChEBI" id="CHEBI:15377"/>
        <dbReference type="ChEBI" id="CHEBI:15378"/>
        <dbReference type="ChEBI" id="CHEBI:28868"/>
        <dbReference type="ChEBI" id="CHEBI:57643"/>
        <dbReference type="ChEBI" id="CHEBI:58168"/>
        <dbReference type="EC" id="3.1.1.4"/>
    </reaction>
</comment>
<gene>
    <name evidence="7" type="ORF">CVLEPA_LOCUS26364</name>
</gene>
<comment type="caution">
    <text evidence="7">The sequence shown here is derived from an EMBL/GenBank/DDBJ whole genome shotgun (WGS) entry which is preliminary data.</text>
</comment>
<dbReference type="Pfam" id="PF00068">
    <property type="entry name" value="Phospholip_A2_1"/>
    <property type="match status" value="1"/>
</dbReference>
<dbReference type="Proteomes" id="UP001642483">
    <property type="component" value="Unassembled WGS sequence"/>
</dbReference>
<dbReference type="PROSITE" id="PS00118">
    <property type="entry name" value="PA2_HIS"/>
    <property type="match status" value="1"/>
</dbReference>
<reference evidence="7 8" key="1">
    <citation type="submission" date="2024-02" db="EMBL/GenBank/DDBJ databases">
        <authorList>
            <person name="Daric V."/>
            <person name="Darras S."/>
        </authorList>
    </citation>
    <scope>NUCLEOTIDE SEQUENCE [LARGE SCALE GENOMIC DNA]</scope>
</reference>
<dbReference type="InterPro" id="IPR036444">
    <property type="entry name" value="PLipase_A2_dom_sf"/>
</dbReference>
<dbReference type="InterPro" id="IPR016090">
    <property type="entry name" value="PLA2-like_dom"/>
</dbReference>
<keyword evidence="5" id="KW-0106">Calcium</keyword>
<feature type="domain" description="Phospholipase A2-like central" evidence="6">
    <location>
        <begin position="55"/>
        <end position="174"/>
    </location>
</feature>
<evidence type="ECO:0000256" key="3">
    <source>
        <dbReference type="ARBA" id="ARBA00022525"/>
    </source>
</evidence>
<evidence type="ECO:0000259" key="6">
    <source>
        <dbReference type="SMART" id="SM00085"/>
    </source>
</evidence>
<evidence type="ECO:0000313" key="7">
    <source>
        <dbReference type="EMBL" id="CAK8693033.1"/>
    </source>
</evidence>
<dbReference type="EC" id="3.1.1.4" evidence="5"/>
<dbReference type="InterPro" id="IPR033112">
    <property type="entry name" value="PLA2_Asp_AS"/>
</dbReference>
<dbReference type="Gene3D" id="1.20.90.10">
    <property type="entry name" value="Phospholipase A2 domain"/>
    <property type="match status" value="1"/>
</dbReference>
<evidence type="ECO:0000256" key="1">
    <source>
        <dbReference type="ARBA" id="ARBA00004613"/>
    </source>
</evidence>
<evidence type="ECO:0000313" key="8">
    <source>
        <dbReference type="Proteomes" id="UP001642483"/>
    </source>
</evidence>
<dbReference type="InterPro" id="IPR033113">
    <property type="entry name" value="PLA2_histidine"/>
</dbReference>
<name>A0ABP0GPU9_CLALP</name>
<accession>A0ABP0GPU9</accession>
<dbReference type="InterPro" id="IPR001211">
    <property type="entry name" value="PLA2"/>
</dbReference>